<dbReference type="Proteomes" id="UP000028582">
    <property type="component" value="Unassembled WGS sequence"/>
</dbReference>
<reference evidence="1 2" key="1">
    <citation type="submission" date="2013-11" db="EMBL/GenBank/DDBJ databases">
        <title>The Genome Sequence of Phytophthora parasitica P1976.</title>
        <authorList>
            <consortium name="The Broad Institute Genomics Platform"/>
            <person name="Russ C."/>
            <person name="Tyler B."/>
            <person name="Panabieres F."/>
            <person name="Shan W."/>
            <person name="Tripathy S."/>
            <person name="Grunwald N."/>
            <person name="Machado M."/>
            <person name="Johnson C.S."/>
            <person name="Walker B."/>
            <person name="Young S."/>
            <person name="Zeng Q."/>
            <person name="Gargeya S."/>
            <person name="Fitzgerald M."/>
            <person name="Haas B."/>
            <person name="Abouelleil A."/>
            <person name="Allen A.W."/>
            <person name="Alvarado L."/>
            <person name="Arachchi H.M."/>
            <person name="Berlin A.M."/>
            <person name="Chapman S.B."/>
            <person name="Gainer-Dewar J."/>
            <person name="Goldberg J."/>
            <person name="Griggs A."/>
            <person name="Gujja S."/>
            <person name="Hansen M."/>
            <person name="Howarth C."/>
            <person name="Imamovic A."/>
            <person name="Ireland A."/>
            <person name="Larimer J."/>
            <person name="McCowan C."/>
            <person name="Murphy C."/>
            <person name="Pearson M."/>
            <person name="Poon T.W."/>
            <person name="Priest M."/>
            <person name="Roberts A."/>
            <person name="Saif S."/>
            <person name="Shea T."/>
            <person name="Sisk P."/>
            <person name="Sykes S."/>
            <person name="Wortman J."/>
            <person name="Nusbaum C."/>
            <person name="Birren B."/>
        </authorList>
    </citation>
    <scope>NUCLEOTIDE SEQUENCE [LARGE SCALE GENOMIC DNA]</scope>
    <source>
        <strain evidence="1 2">P1976</strain>
    </source>
</reference>
<proteinExistence type="predicted"/>
<dbReference type="AlphaFoldDB" id="A0A081AK01"/>
<organism evidence="1 2">
    <name type="scientific">Phytophthora nicotianae P1976</name>
    <dbReference type="NCBI Taxonomy" id="1317066"/>
    <lineage>
        <taxon>Eukaryota</taxon>
        <taxon>Sar</taxon>
        <taxon>Stramenopiles</taxon>
        <taxon>Oomycota</taxon>
        <taxon>Peronosporomycetes</taxon>
        <taxon>Peronosporales</taxon>
        <taxon>Peronosporaceae</taxon>
        <taxon>Phytophthora</taxon>
    </lineage>
</organism>
<comment type="caution">
    <text evidence="1">The sequence shown here is derived from an EMBL/GenBank/DDBJ whole genome shotgun (WGS) entry which is preliminary data.</text>
</comment>
<dbReference type="EMBL" id="ANJA01001137">
    <property type="protein sequence ID" value="ETO79212.1"/>
    <property type="molecule type" value="Genomic_DNA"/>
</dbReference>
<sequence>MRQLRRTLFTSRSFELTFIITLLYVNIRFQRYPRPKCYVKDFFNNAIESVPDKAKLVNYCSGNNFHHDAINKLYELHCYGSDYRVRVSVSLYVASRFVDEYGGQVILDEMTRLNTSQYRPLL</sequence>
<gene>
    <name evidence="1" type="ORF">F444_06057</name>
</gene>
<protein>
    <submittedName>
        <fullName evidence="1">Uncharacterized protein</fullName>
    </submittedName>
</protein>
<name>A0A081AK01_PHYNI</name>
<evidence type="ECO:0000313" key="1">
    <source>
        <dbReference type="EMBL" id="ETO79212.1"/>
    </source>
</evidence>
<evidence type="ECO:0000313" key="2">
    <source>
        <dbReference type="Proteomes" id="UP000028582"/>
    </source>
</evidence>
<accession>A0A081AK01</accession>